<dbReference type="CDD" id="cd19169">
    <property type="entry name" value="SET_SETD1"/>
    <property type="match status" value="1"/>
</dbReference>
<feature type="region of interest" description="Disordered" evidence="14">
    <location>
        <begin position="1034"/>
        <end position="1175"/>
    </location>
</feature>
<proteinExistence type="predicted"/>
<sequence length="1499" mass="168678">MDWHSSAATTSSSQHRQDAPRAHHDDRHRRPSTSSRPPLPPGPHPHHKGRIVNPATGREDNCRLVHFHDKQPIYRFRGVCPEPFSSFNVTAVRDPRDRDKINAKTLPQDLSVPDLKLDFNYVGVPDQREVAIYNLNDNVNDALLRRFCQKVIDPEELMVCYHPTSRKHMKMALVECRSSADARKFVKYANETELMGSKVSALLDPLADQLNSEFNKKTGSDLPSLPKRLKDVGTVLEVLRERLRDTTRNDEPAVSTGSSPMDCDSEGLSPIDLDITPSSSAMASQVTAPPALPPADSSAPPKKVRSRPSRFSDSPDIPKGPIPLAKVFVNLRTPSFRESSSASPATPIALGRFPVPPSPMINACADRRLTTPIVPPTPHAYPPPVANPPLPPAMPSSSIPPTPATWEHLPPPPPVPIPTPAGQLTPTPADPTLPKKEMKEKRRQSERSRRCSASASTSSSSEEERESRRRSKKKHSRAYRRRSERRRRRSRNSSSVSESSASTSESGETSSSEDASDDERFHRDRRKHSHRYPSHKRSESSKRKASDPPKYLLTCFQVTEKIVTHKRQVITSKDTSTVKDTYIHIVSRRFENSPEVKERTSPDSDDLPIINESVASKSPGVADAASSKPDSNLDVSDMLVMEDISSDDEVEGRGPKKEASHTWSSTSDTAASTDDGERRRRSKDDSPIRKSKRRDSKSPKRRRAHKESKRRREKSPSPASLKEHSKSSSKKKCLDREQTPPPPPPPPQAPVAYPPMPSTAFCYAPPNIAYAPQFPKFDASKPPPNFHPFVPPMRPVNIMMGQLPPPPPPMGAQPPYTSMYPVLPPPAASVESAPPTNDLTSRLAELFPEQMNSDIPKKEEIPKEVTPVEDPSVVVKKEEEEIKEPPPKKIRTRKSRFDVVAESPPSPSSLPPPSGTVKDEPQESEEDVARHIEKVTTEVFRRICAELKEQILKDLLSKRDTYTFEELEVRWDRLLEEHREKEKEREKEEPTKTEDSTPSKENKENEAVPSSTTESSSNWAIGFESMFRSTSLRLLPRIQKVKNPAAIAAMKRHRRRRRSRSVGDVSRSSSDTEDRDSAASRISSTDSERDHELEGSPISEKSESPVIGKVDEEEEVVEGLMSSGEEDNDVLDAGGTLSGRLSAVSLGSEVSDEEEDEVEEEEGEEGEYESSVEDDELDVEIVGPVAPLSREKMISRRSEYVEELILENFTGGCDDEDIRYLQKAFEKMTADDPRPFGRPVLFGRFPEIPPVRQLTIPKKTERKIYYFDDPELEGVAPHRSGCARTEGFYRTKKRRTLVRRPEEETSFKDKTEISAKDETSVRQNNTSRRELKAANRRNLTVMSEANSDMFKVNQLKFRKKMIKFARSKIHGWGLYAMETIAADEMIVEYVGELIRPAIADEREKHYEKRGIGSSYLFRIDRDSVIDATKKGNFARFINHSCQPNCYARVVTLEGEKRIVIYSKTQINKGDEITYDYKFPIEEEKIECLCGAPQCRRFLN</sequence>
<dbReference type="InterPro" id="IPR037841">
    <property type="entry name" value="SET_SETD1A/B"/>
</dbReference>
<feature type="compositionally biased region" description="Basic and acidic residues" evidence="14">
    <location>
        <begin position="15"/>
        <end position="25"/>
    </location>
</feature>
<feature type="compositionally biased region" description="Pro residues" evidence="14">
    <location>
        <begin position="904"/>
        <end position="914"/>
    </location>
</feature>
<gene>
    <name evidence="17" type="ORF">QR680_013007</name>
</gene>
<feature type="compositionally biased region" description="Low complexity" evidence="14">
    <location>
        <begin position="1"/>
        <end position="13"/>
    </location>
</feature>
<feature type="region of interest" description="Disordered" evidence="14">
    <location>
        <begin position="588"/>
        <end position="758"/>
    </location>
</feature>
<feature type="region of interest" description="Disordered" evidence="14">
    <location>
        <begin position="849"/>
        <end position="930"/>
    </location>
</feature>
<dbReference type="InterPro" id="IPR001214">
    <property type="entry name" value="SET_dom"/>
</dbReference>
<dbReference type="InterPro" id="IPR000504">
    <property type="entry name" value="RRM_dom"/>
</dbReference>
<evidence type="ECO:0000256" key="7">
    <source>
        <dbReference type="ARBA" id="ARBA00022884"/>
    </source>
</evidence>
<feature type="compositionally biased region" description="Basic and acidic residues" evidence="14">
    <location>
        <begin position="651"/>
        <end position="660"/>
    </location>
</feature>
<comment type="caution">
    <text evidence="17">The sequence shown here is derived from an EMBL/GenBank/DDBJ whole genome shotgun (WGS) entry which is preliminary data.</text>
</comment>
<dbReference type="GO" id="GO:0140999">
    <property type="term" value="F:histone H3K4 trimethyltransferase activity"/>
    <property type="evidence" value="ECO:0007669"/>
    <property type="project" value="UniProtKB-EC"/>
</dbReference>
<feature type="region of interest" description="Disordered" evidence="14">
    <location>
        <begin position="979"/>
        <end position="1020"/>
    </location>
</feature>
<feature type="region of interest" description="Disordered" evidence="14">
    <location>
        <begin position="1314"/>
        <end position="1333"/>
    </location>
</feature>
<feature type="compositionally biased region" description="Basic residues" evidence="14">
    <location>
        <begin position="689"/>
        <end position="713"/>
    </location>
</feature>
<feature type="domain" description="SET" evidence="15">
    <location>
        <begin position="1360"/>
        <end position="1477"/>
    </location>
</feature>
<evidence type="ECO:0000259" key="16">
    <source>
        <dbReference type="PROSITE" id="PS50868"/>
    </source>
</evidence>
<dbReference type="PROSITE" id="PS50868">
    <property type="entry name" value="POST_SET"/>
    <property type="match status" value="1"/>
</dbReference>
<dbReference type="SMART" id="SM00317">
    <property type="entry name" value="SET"/>
    <property type="match status" value="1"/>
</dbReference>
<dbReference type="InterPro" id="IPR046341">
    <property type="entry name" value="SET_dom_sf"/>
</dbReference>
<feature type="compositionally biased region" description="Pro residues" evidence="14">
    <location>
        <begin position="739"/>
        <end position="757"/>
    </location>
</feature>
<feature type="compositionally biased region" description="Low complexity" evidence="14">
    <location>
        <begin position="451"/>
        <end position="460"/>
    </location>
</feature>
<dbReference type="SUPFAM" id="SSF54928">
    <property type="entry name" value="RNA-binding domain, RBD"/>
    <property type="match status" value="1"/>
</dbReference>
<accession>A0AA39I6F2</accession>
<feature type="region of interest" description="Disordered" evidence="14">
    <location>
        <begin position="243"/>
        <end position="319"/>
    </location>
</feature>
<dbReference type="EMBL" id="JAUCMV010000002">
    <property type="protein sequence ID" value="KAK0417433.1"/>
    <property type="molecule type" value="Genomic_DNA"/>
</dbReference>
<evidence type="ECO:0000313" key="18">
    <source>
        <dbReference type="Proteomes" id="UP001175271"/>
    </source>
</evidence>
<keyword evidence="4" id="KW-0808">Transferase</keyword>
<evidence type="ECO:0000256" key="3">
    <source>
        <dbReference type="ARBA" id="ARBA00022603"/>
    </source>
</evidence>
<feature type="compositionally biased region" description="Basic and acidic residues" evidence="14">
    <location>
        <begin position="979"/>
        <end position="1006"/>
    </location>
</feature>
<reference evidence="17" key="1">
    <citation type="submission" date="2023-06" db="EMBL/GenBank/DDBJ databases">
        <title>Genomic analysis of the entomopathogenic nematode Steinernema hermaphroditum.</title>
        <authorList>
            <person name="Schwarz E.M."/>
            <person name="Heppert J.K."/>
            <person name="Baniya A."/>
            <person name="Schwartz H.T."/>
            <person name="Tan C.-H."/>
            <person name="Antoshechkin I."/>
            <person name="Sternberg P.W."/>
            <person name="Goodrich-Blair H."/>
            <person name="Dillman A.R."/>
        </authorList>
    </citation>
    <scope>NUCLEOTIDE SEQUENCE</scope>
    <source>
        <strain evidence="17">PS9179</strain>
        <tissue evidence="17">Whole animal</tissue>
    </source>
</reference>
<feature type="compositionally biased region" description="Polar residues" evidence="14">
    <location>
        <begin position="276"/>
        <end position="287"/>
    </location>
</feature>
<dbReference type="PROSITE" id="PS50280">
    <property type="entry name" value="SET"/>
    <property type="match status" value="1"/>
</dbReference>
<dbReference type="FunFam" id="2.170.270.10:FF:000010">
    <property type="entry name" value="Histone-lysine N-methyltransferase"/>
    <property type="match status" value="1"/>
</dbReference>
<feature type="compositionally biased region" description="Basic residues" evidence="14">
    <location>
        <begin position="468"/>
        <end position="491"/>
    </location>
</feature>
<feature type="compositionally biased region" description="Polar residues" evidence="14">
    <location>
        <begin position="1008"/>
        <end position="1019"/>
    </location>
</feature>
<evidence type="ECO:0000256" key="11">
    <source>
        <dbReference type="ARBA" id="ARBA00047571"/>
    </source>
</evidence>
<evidence type="ECO:0000256" key="1">
    <source>
        <dbReference type="ARBA" id="ARBA00004123"/>
    </source>
</evidence>
<dbReference type="SMART" id="SM01291">
    <property type="entry name" value="N-SET"/>
    <property type="match status" value="1"/>
</dbReference>
<evidence type="ECO:0000256" key="6">
    <source>
        <dbReference type="ARBA" id="ARBA00022853"/>
    </source>
</evidence>
<feature type="region of interest" description="Disordered" evidence="14">
    <location>
        <begin position="373"/>
        <end position="550"/>
    </location>
</feature>
<comment type="catalytic activity">
    <reaction evidence="11">
        <text>L-lysyl(4)-[histone H3] + 3 S-adenosyl-L-methionine = N(6),N(6),N(6)-trimethyl-L-lysyl(4)-[histone H3] + 3 S-adenosyl-L-homocysteine + 3 H(+)</text>
        <dbReference type="Rhea" id="RHEA:60260"/>
        <dbReference type="Rhea" id="RHEA-COMP:15537"/>
        <dbReference type="Rhea" id="RHEA-COMP:15547"/>
        <dbReference type="ChEBI" id="CHEBI:15378"/>
        <dbReference type="ChEBI" id="CHEBI:29969"/>
        <dbReference type="ChEBI" id="CHEBI:57856"/>
        <dbReference type="ChEBI" id="CHEBI:59789"/>
        <dbReference type="ChEBI" id="CHEBI:61961"/>
        <dbReference type="EC" id="2.1.1.354"/>
    </reaction>
</comment>
<feature type="compositionally biased region" description="Low complexity" evidence="14">
    <location>
        <begin position="492"/>
        <end position="513"/>
    </location>
</feature>
<feature type="compositionally biased region" description="Low complexity" evidence="14">
    <location>
        <begin position="661"/>
        <end position="673"/>
    </location>
</feature>
<dbReference type="SUPFAM" id="SSF82199">
    <property type="entry name" value="SET domain"/>
    <property type="match status" value="1"/>
</dbReference>
<evidence type="ECO:0000256" key="2">
    <source>
        <dbReference type="ARBA" id="ARBA00012182"/>
    </source>
</evidence>
<dbReference type="GO" id="GO:0032259">
    <property type="term" value="P:methylation"/>
    <property type="evidence" value="ECO:0007669"/>
    <property type="project" value="UniProtKB-KW"/>
</dbReference>
<dbReference type="PANTHER" id="PTHR45814:SF2">
    <property type="entry name" value="HISTONE-LYSINE N-METHYLTRANSFERASE SETD1"/>
    <property type="match status" value="1"/>
</dbReference>
<dbReference type="Gene3D" id="2.170.270.10">
    <property type="entry name" value="SET domain"/>
    <property type="match status" value="1"/>
</dbReference>
<feature type="compositionally biased region" description="Basic and acidic residues" evidence="14">
    <location>
        <begin position="433"/>
        <end position="449"/>
    </location>
</feature>
<feature type="region of interest" description="Disordered" evidence="14">
    <location>
        <begin position="1"/>
        <end position="57"/>
    </location>
</feature>
<evidence type="ECO:0000256" key="5">
    <source>
        <dbReference type="ARBA" id="ARBA00022691"/>
    </source>
</evidence>
<evidence type="ECO:0000256" key="9">
    <source>
        <dbReference type="ARBA" id="ARBA00023163"/>
    </source>
</evidence>
<evidence type="ECO:0000259" key="15">
    <source>
        <dbReference type="PROSITE" id="PS50280"/>
    </source>
</evidence>
<comment type="subcellular location">
    <subcellularLocation>
        <location evidence="1">Nucleus</location>
    </subcellularLocation>
</comment>
<evidence type="ECO:0000256" key="10">
    <source>
        <dbReference type="ARBA" id="ARBA00023242"/>
    </source>
</evidence>
<comment type="catalytic activity">
    <reaction evidence="12">
        <text>N(6)-methyl-L-lysyl(4)-[histone H3] + S-adenosyl-L-methionine = N(6),N(6)-dimethyl-L-lysyl(4)-[histone H3] + S-adenosyl-L-homocysteine + H(+)</text>
        <dbReference type="Rhea" id="RHEA:60268"/>
        <dbReference type="Rhea" id="RHEA-COMP:15540"/>
        <dbReference type="Rhea" id="RHEA-COMP:15543"/>
        <dbReference type="ChEBI" id="CHEBI:15378"/>
        <dbReference type="ChEBI" id="CHEBI:57856"/>
        <dbReference type="ChEBI" id="CHEBI:59789"/>
        <dbReference type="ChEBI" id="CHEBI:61929"/>
        <dbReference type="ChEBI" id="CHEBI:61976"/>
    </reaction>
</comment>
<evidence type="ECO:0000256" key="13">
    <source>
        <dbReference type="ARBA" id="ARBA00049129"/>
    </source>
</evidence>
<dbReference type="PANTHER" id="PTHR45814">
    <property type="entry name" value="HISTONE-LYSINE N-METHYLTRANSFERASE SETD1"/>
    <property type="match status" value="1"/>
</dbReference>
<comment type="catalytic activity">
    <reaction evidence="13">
        <text>N(6),N(6)-dimethyl-L-lysyl(4)-[histone H3] + S-adenosyl-L-methionine = N(6),N(6),N(6)-trimethyl-L-lysyl(4)-[histone H3] + S-adenosyl-L-homocysteine + H(+)</text>
        <dbReference type="Rhea" id="RHEA:60272"/>
        <dbReference type="Rhea" id="RHEA-COMP:15537"/>
        <dbReference type="Rhea" id="RHEA-COMP:15540"/>
        <dbReference type="ChEBI" id="CHEBI:15378"/>
        <dbReference type="ChEBI" id="CHEBI:57856"/>
        <dbReference type="ChEBI" id="CHEBI:59789"/>
        <dbReference type="ChEBI" id="CHEBI:61961"/>
        <dbReference type="ChEBI" id="CHEBI:61976"/>
    </reaction>
</comment>
<evidence type="ECO:0000313" key="17">
    <source>
        <dbReference type="EMBL" id="KAK0417433.1"/>
    </source>
</evidence>
<keyword evidence="6" id="KW-0156">Chromatin regulator</keyword>
<dbReference type="InterPro" id="IPR003616">
    <property type="entry name" value="Post-SET_dom"/>
</dbReference>
<dbReference type="GO" id="GO:0048188">
    <property type="term" value="C:Set1C/COMPASS complex"/>
    <property type="evidence" value="ECO:0007669"/>
    <property type="project" value="InterPro"/>
</dbReference>
<feature type="compositionally biased region" description="Basic residues" evidence="14">
    <location>
        <begin position="523"/>
        <end position="535"/>
    </location>
</feature>
<keyword evidence="5" id="KW-0949">S-adenosyl-L-methionine</keyword>
<evidence type="ECO:0000256" key="12">
    <source>
        <dbReference type="ARBA" id="ARBA00047583"/>
    </source>
</evidence>
<dbReference type="InterPro" id="IPR044570">
    <property type="entry name" value="Set1-like"/>
</dbReference>
<feature type="compositionally biased region" description="Basic and acidic residues" evidence="14">
    <location>
        <begin position="536"/>
        <end position="547"/>
    </location>
</feature>
<feature type="compositionally biased region" description="Basic and acidic residues" evidence="14">
    <location>
        <begin position="721"/>
        <end position="738"/>
    </location>
</feature>
<keyword evidence="18" id="KW-1185">Reference proteome</keyword>
<dbReference type="Pfam" id="PF00856">
    <property type="entry name" value="SET"/>
    <property type="match status" value="1"/>
</dbReference>
<evidence type="ECO:0000256" key="14">
    <source>
        <dbReference type="SAM" id="MobiDB-lite"/>
    </source>
</evidence>
<feature type="compositionally biased region" description="Basic and acidic residues" evidence="14">
    <location>
        <begin position="875"/>
        <end position="887"/>
    </location>
</feature>
<feature type="compositionally biased region" description="Acidic residues" evidence="14">
    <location>
        <begin position="1150"/>
        <end position="1175"/>
    </location>
</feature>
<keyword evidence="10" id="KW-0539">Nucleus</keyword>
<dbReference type="InterPro" id="IPR012677">
    <property type="entry name" value="Nucleotide-bd_a/b_plait_sf"/>
</dbReference>
<feature type="compositionally biased region" description="Basic and acidic residues" evidence="14">
    <location>
        <begin position="588"/>
        <end position="602"/>
    </location>
</feature>
<feature type="compositionally biased region" description="Pro residues" evidence="14">
    <location>
        <begin position="373"/>
        <end position="419"/>
    </location>
</feature>
<feature type="compositionally biased region" description="Basic and acidic residues" evidence="14">
    <location>
        <begin position="917"/>
        <end position="930"/>
    </location>
</feature>
<dbReference type="Gene3D" id="3.30.70.330">
    <property type="match status" value="1"/>
</dbReference>
<dbReference type="InterPro" id="IPR035979">
    <property type="entry name" value="RBD_domain_sf"/>
</dbReference>
<protein>
    <recommendedName>
        <fullName evidence="2">[histone H3]-lysine(4) N-trimethyltransferase</fullName>
        <ecNumber evidence="2">2.1.1.354</ecNumber>
    </recommendedName>
</protein>
<feature type="compositionally biased region" description="Basic residues" evidence="14">
    <location>
        <begin position="1050"/>
        <end position="1060"/>
    </location>
</feature>
<dbReference type="Proteomes" id="UP001175271">
    <property type="component" value="Unassembled WGS sequence"/>
</dbReference>
<dbReference type="SMART" id="SM00508">
    <property type="entry name" value="PostSET"/>
    <property type="match status" value="1"/>
</dbReference>
<organism evidence="17 18">
    <name type="scientific">Steinernema hermaphroditum</name>
    <dbReference type="NCBI Taxonomy" id="289476"/>
    <lineage>
        <taxon>Eukaryota</taxon>
        <taxon>Metazoa</taxon>
        <taxon>Ecdysozoa</taxon>
        <taxon>Nematoda</taxon>
        <taxon>Chromadorea</taxon>
        <taxon>Rhabditida</taxon>
        <taxon>Tylenchina</taxon>
        <taxon>Panagrolaimomorpha</taxon>
        <taxon>Strongyloidoidea</taxon>
        <taxon>Steinernematidae</taxon>
        <taxon>Steinernema</taxon>
    </lineage>
</organism>
<keyword evidence="9" id="KW-0804">Transcription</keyword>
<dbReference type="GO" id="GO:0003723">
    <property type="term" value="F:RNA binding"/>
    <property type="evidence" value="ECO:0007669"/>
    <property type="project" value="UniProtKB-KW"/>
</dbReference>
<evidence type="ECO:0000256" key="4">
    <source>
        <dbReference type="ARBA" id="ARBA00022679"/>
    </source>
</evidence>
<feature type="domain" description="Post-SET" evidence="16">
    <location>
        <begin position="1483"/>
        <end position="1499"/>
    </location>
</feature>
<feature type="compositionally biased region" description="Basic and acidic residues" evidence="14">
    <location>
        <begin position="675"/>
        <end position="688"/>
    </location>
</feature>
<keyword evidence="3" id="KW-0489">Methyltransferase</keyword>
<keyword evidence="7" id="KW-0694">RNA-binding</keyword>
<keyword evidence="8" id="KW-0805">Transcription regulation</keyword>
<dbReference type="SMART" id="SM00360">
    <property type="entry name" value="RRM"/>
    <property type="match status" value="1"/>
</dbReference>
<name>A0AA39I6F2_9BILA</name>
<dbReference type="EC" id="2.1.1.354" evidence="2"/>
<evidence type="ECO:0000256" key="8">
    <source>
        <dbReference type="ARBA" id="ARBA00023015"/>
    </source>
</evidence>
<dbReference type="InterPro" id="IPR024657">
    <property type="entry name" value="COMPASS_Set1_N-SET"/>
</dbReference>